<evidence type="ECO:0000259" key="1">
    <source>
        <dbReference type="Pfam" id="PF15542"/>
    </source>
</evidence>
<dbReference type="RefSeq" id="WP_082743115.1">
    <property type="nucleotide sequence ID" value="NZ_KQ955281.1"/>
</dbReference>
<keyword evidence="3" id="KW-1185">Reference proteome</keyword>
<organism evidence="2 3">
    <name type="scientific">Anaerococcus tetradius</name>
    <dbReference type="NCBI Taxonomy" id="33036"/>
    <lineage>
        <taxon>Bacteria</taxon>
        <taxon>Bacillati</taxon>
        <taxon>Bacillota</taxon>
        <taxon>Tissierellia</taxon>
        <taxon>Tissierellales</taxon>
        <taxon>Peptoniphilaceae</taxon>
        <taxon>Anaerococcus</taxon>
    </lineage>
</organism>
<name>A0A133KCW5_9FIRM</name>
<dbReference type="InterPro" id="IPR029100">
    <property type="entry name" value="Ntox50"/>
</dbReference>
<dbReference type="OrthoDB" id="1655658at2"/>
<accession>A0A133KCW5</accession>
<dbReference type="EMBL" id="LRPM01000049">
    <property type="protein sequence ID" value="KWZ77413.1"/>
    <property type="molecule type" value="Genomic_DNA"/>
</dbReference>
<reference evidence="3" key="1">
    <citation type="submission" date="2016-01" db="EMBL/GenBank/DDBJ databases">
        <authorList>
            <person name="Mitreva M."/>
            <person name="Pepin K.H."/>
            <person name="Mihindukulasuriya K.A."/>
            <person name="Fulton R."/>
            <person name="Fronick C."/>
            <person name="O'Laughlin M."/>
            <person name="Miner T."/>
            <person name="Herter B."/>
            <person name="Rosa B.A."/>
            <person name="Cordes M."/>
            <person name="Tomlinson C."/>
            <person name="Wollam A."/>
            <person name="Palsikar V.B."/>
            <person name="Mardis E.R."/>
            <person name="Wilson R.K."/>
        </authorList>
    </citation>
    <scope>NUCLEOTIDE SEQUENCE [LARGE SCALE GENOMIC DNA]</scope>
    <source>
        <strain evidence="3">MJR8151</strain>
    </source>
</reference>
<dbReference type="PATRIC" id="fig|33036.3.peg.1394"/>
<dbReference type="Proteomes" id="UP000070383">
    <property type="component" value="Unassembled WGS sequence"/>
</dbReference>
<feature type="domain" description="Bacterial toxin 50" evidence="1">
    <location>
        <begin position="3"/>
        <end position="40"/>
    </location>
</feature>
<evidence type="ECO:0000313" key="3">
    <source>
        <dbReference type="Proteomes" id="UP000070383"/>
    </source>
</evidence>
<gene>
    <name evidence="2" type="ORF">HMPREF3200_01406</name>
</gene>
<dbReference type="STRING" id="33036.HMPREF3200_01406"/>
<protein>
    <recommendedName>
        <fullName evidence="1">Bacterial toxin 50 domain-containing protein</fullName>
    </recommendedName>
</protein>
<comment type="caution">
    <text evidence="2">The sequence shown here is derived from an EMBL/GenBank/DDBJ whole genome shotgun (WGS) entry which is preliminary data.</text>
</comment>
<evidence type="ECO:0000313" key="2">
    <source>
        <dbReference type="EMBL" id="KWZ77413.1"/>
    </source>
</evidence>
<sequence>MSEEEFNFHKVIGYYVYDGKKYPTTKGRIIYSKKGSHIIPIKGEYFD</sequence>
<dbReference type="AlphaFoldDB" id="A0A133KCW5"/>
<proteinExistence type="predicted"/>
<dbReference type="Pfam" id="PF15542">
    <property type="entry name" value="Ntox50"/>
    <property type="match status" value="1"/>
</dbReference>